<comment type="caution">
    <text evidence="2">The sequence shown here is derived from an EMBL/GenBank/DDBJ whole genome shotgun (WGS) entry which is preliminary data.</text>
</comment>
<dbReference type="InterPro" id="IPR019533">
    <property type="entry name" value="Peptidase_S26"/>
</dbReference>
<dbReference type="GO" id="GO:0006465">
    <property type="term" value="P:signal peptide processing"/>
    <property type="evidence" value="ECO:0007669"/>
    <property type="project" value="InterPro"/>
</dbReference>
<gene>
    <name evidence="2" type="ORF">HS096_07560</name>
</gene>
<accession>A0A928TTI0</accession>
<dbReference type="GO" id="GO:0004252">
    <property type="term" value="F:serine-type endopeptidase activity"/>
    <property type="evidence" value="ECO:0007669"/>
    <property type="project" value="InterPro"/>
</dbReference>
<evidence type="ECO:0000259" key="1">
    <source>
        <dbReference type="Pfam" id="PF10502"/>
    </source>
</evidence>
<organism evidence="2 3">
    <name type="scientific">candidate division WWE3 bacterium</name>
    <dbReference type="NCBI Taxonomy" id="2053526"/>
    <lineage>
        <taxon>Bacteria</taxon>
        <taxon>Katanobacteria</taxon>
    </lineage>
</organism>
<dbReference type="InterPro" id="IPR036286">
    <property type="entry name" value="LexA/Signal_pep-like_sf"/>
</dbReference>
<proteinExistence type="predicted"/>
<evidence type="ECO:0000313" key="2">
    <source>
        <dbReference type="EMBL" id="MBE7526097.1"/>
    </source>
</evidence>
<reference evidence="2" key="1">
    <citation type="submission" date="2020-05" db="EMBL/GenBank/DDBJ databases">
        <title>High-Quality Genomes of Partial-Nitritation/Anammox System by Hierarchical Clustering Based Hybrid Assembly.</title>
        <authorList>
            <person name="Liu L."/>
            <person name="Wang Y."/>
            <person name="Che Y."/>
            <person name="Chen Y."/>
            <person name="Xia Y."/>
            <person name="Luo R."/>
            <person name="Cheng S.H."/>
            <person name="Zheng C."/>
            <person name="Zhang T."/>
        </authorList>
    </citation>
    <scope>NUCLEOTIDE SEQUENCE</scope>
    <source>
        <strain evidence="2">H1_PAT1</strain>
    </source>
</reference>
<dbReference type="Pfam" id="PF10502">
    <property type="entry name" value="Peptidase_S26"/>
    <property type="match status" value="1"/>
</dbReference>
<sequence>MIRPKLIGIAALTFTSCLFSVTAVFHSLGFRLNTTASAPVGLWRVQEAVTYQKGDFVEVCPPDLSIIRVMVDKGYLATGNCPTNVITLLKPIAVGKGDIVTIRKGLPVSINGRFLPNTRSMPTIQAWPDGTYLTKENEIWLFSTYSSGSFDSRYFGPVDISNIRGKAVPVLVIGDPAEMLLTPEQV</sequence>
<dbReference type="EMBL" id="JABTTY010000004">
    <property type="protein sequence ID" value="MBE7526097.1"/>
    <property type="molecule type" value="Genomic_DNA"/>
</dbReference>
<dbReference type="AlphaFoldDB" id="A0A928TTI0"/>
<feature type="domain" description="Peptidase S26" evidence="1">
    <location>
        <begin position="15"/>
        <end position="168"/>
    </location>
</feature>
<evidence type="ECO:0000313" key="3">
    <source>
        <dbReference type="Proteomes" id="UP000710385"/>
    </source>
</evidence>
<name>A0A928TTI0_UNCKA</name>
<dbReference type="Proteomes" id="UP000710385">
    <property type="component" value="Unassembled WGS sequence"/>
</dbReference>
<protein>
    <submittedName>
        <fullName evidence="2">S26 family signal peptidase</fullName>
    </submittedName>
</protein>
<dbReference type="SUPFAM" id="SSF51306">
    <property type="entry name" value="LexA/Signal peptidase"/>
    <property type="match status" value="1"/>
</dbReference>
<dbReference type="Gene3D" id="2.10.109.10">
    <property type="entry name" value="Umud Fragment, subunit A"/>
    <property type="match status" value="1"/>
</dbReference>
<dbReference type="PROSITE" id="PS51257">
    <property type="entry name" value="PROKAR_LIPOPROTEIN"/>
    <property type="match status" value="1"/>
</dbReference>